<keyword evidence="4" id="KW-1185">Reference proteome</keyword>
<dbReference type="PANTHER" id="PTHR31111:SF23">
    <property type="entry name" value="F-BOX ASSOCIATED DOMAIN-CONTAINING PROTEIN"/>
    <property type="match status" value="1"/>
</dbReference>
<feature type="signal peptide" evidence="1">
    <location>
        <begin position="1"/>
        <end position="21"/>
    </location>
</feature>
<gene>
    <name evidence="3" type="ORF">ERUC_LOCUS24471</name>
</gene>
<organism evidence="3 4">
    <name type="scientific">Eruca vesicaria subsp. sativa</name>
    <name type="common">Garden rocket</name>
    <name type="synonym">Eruca sativa</name>
    <dbReference type="NCBI Taxonomy" id="29727"/>
    <lineage>
        <taxon>Eukaryota</taxon>
        <taxon>Viridiplantae</taxon>
        <taxon>Streptophyta</taxon>
        <taxon>Embryophyta</taxon>
        <taxon>Tracheophyta</taxon>
        <taxon>Spermatophyta</taxon>
        <taxon>Magnoliopsida</taxon>
        <taxon>eudicotyledons</taxon>
        <taxon>Gunneridae</taxon>
        <taxon>Pentapetalae</taxon>
        <taxon>rosids</taxon>
        <taxon>malvids</taxon>
        <taxon>Brassicales</taxon>
        <taxon>Brassicaceae</taxon>
        <taxon>Brassiceae</taxon>
        <taxon>Eruca</taxon>
    </lineage>
</organism>
<dbReference type="Pfam" id="PF08268">
    <property type="entry name" value="FBA_3"/>
    <property type="match status" value="1"/>
</dbReference>
<dbReference type="Proteomes" id="UP001642260">
    <property type="component" value="Unassembled WGS sequence"/>
</dbReference>
<reference evidence="3 4" key="1">
    <citation type="submission" date="2022-03" db="EMBL/GenBank/DDBJ databases">
        <authorList>
            <person name="Macdonald S."/>
            <person name="Ahmed S."/>
            <person name="Newling K."/>
        </authorList>
    </citation>
    <scope>NUCLEOTIDE SEQUENCE [LARGE SCALE GENOMIC DNA]</scope>
</reference>
<dbReference type="InterPro" id="IPR013187">
    <property type="entry name" value="F-box-assoc_dom_typ3"/>
</dbReference>
<feature type="domain" description="F-box associated beta-propeller type 3" evidence="2">
    <location>
        <begin position="15"/>
        <end position="184"/>
    </location>
</feature>
<comment type="caution">
    <text evidence="3">The sequence shown here is derived from an EMBL/GenBank/DDBJ whole genome shotgun (WGS) entry which is preliminary data.</text>
</comment>
<name>A0ABC8KHX1_ERUVS</name>
<dbReference type="AlphaFoldDB" id="A0ABC8KHX1"/>
<accession>A0ABC8KHX1</accession>
<evidence type="ECO:0000313" key="3">
    <source>
        <dbReference type="EMBL" id="CAH8358715.1"/>
    </source>
</evidence>
<feature type="chain" id="PRO_5044784829" description="F-box associated beta-propeller type 3 domain-containing protein" evidence="1">
    <location>
        <begin position="22"/>
        <end position="184"/>
    </location>
</feature>
<dbReference type="PANTHER" id="PTHR31111">
    <property type="entry name" value="BNAA05G37150D PROTEIN-RELATED"/>
    <property type="match status" value="1"/>
</dbReference>
<keyword evidence="1" id="KW-0732">Signal</keyword>
<evidence type="ECO:0000259" key="2">
    <source>
        <dbReference type="Pfam" id="PF08268"/>
    </source>
</evidence>
<sequence length="184" mass="21142">MNKHHRFQFYISLLLRHRILTVQHGEAIWRSIPCDVPYPPVTYSICLNGKIYYGAVQKSNCIVVCVDLTSESLFTKVLPLEFPLLSLTTKLTSFDGQPSFTNDAGFDLNHTGEFKLCLMDKVSLEWVVKGIHVTDWKQRVSTPFSFLGTIPSGELVFARDVLEGGRQVLLYYNRDNETLYRYEI</sequence>
<protein>
    <recommendedName>
        <fullName evidence="2">F-box associated beta-propeller type 3 domain-containing protein</fullName>
    </recommendedName>
</protein>
<dbReference type="InterPro" id="IPR017451">
    <property type="entry name" value="F-box-assoc_interact_dom"/>
</dbReference>
<dbReference type="EMBL" id="CAKOAT010252931">
    <property type="protein sequence ID" value="CAH8358715.1"/>
    <property type="molecule type" value="Genomic_DNA"/>
</dbReference>
<proteinExistence type="predicted"/>
<dbReference type="NCBIfam" id="TIGR01640">
    <property type="entry name" value="F_box_assoc_1"/>
    <property type="match status" value="1"/>
</dbReference>
<evidence type="ECO:0000256" key="1">
    <source>
        <dbReference type="SAM" id="SignalP"/>
    </source>
</evidence>
<evidence type="ECO:0000313" key="4">
    <source>
        <dbReference type="Proteomes" id="UP001642260"/>
    </source>
</evidence>